<feature type="non-terminal residue" evidence="1">
    <location>
        <position position="151"/>
    </location>
</feature>
<evidence type="ECO:0000313" key="1">
    <source>
        <dbReference type="EMBL" id="MCH98947.1"/>
    </source>
</evidence>
<gene>
    <name evidence="1" type="ORF">A2U01_0019956</name>
</gene>
<keyword evidence="1" id="KW-0675">Receptor</keyword>
<keyword evidence="1" id="KW-0418">Kinase</keyword>
<dbReference type="Proteomes" id="UP000265520">
    <property type="component" value="Unassembled WGS sequence"/>
</dbReference>
<accession>A0A392NGF0</accession>
<dbReference type="PANTHER" id="PTHR36617:SF5">
    <property type="entry name" value="OS05G0421675 PROTEIN"/>
    <property type="match status" value="1"/>
</dbReference>
<dbReference type="PANTHER" id="PTHR36617">
    <property type="entry name" value="PROTEIN, PUTATIVE-RELATED"/>
    <property type="match status" value="1"/>
</dbReference>
<sequence>MLVDRGGLWFRVLAAWYGVKRGRLRERGRSGSSWWREIARIRDGRGDLEGGWIGEGVLRKVGDGLDTFLWTDPWLGGIPLSDRFERLFDLAVNKSSKVAEMCALGWEVGGEAWEWRRQLWAWEGECQAFTSQFLFAGSVFRLLAVRGENRP</sequence>
<organism evidence="1 2">
    <name type="scientific">Trifolium medium</name>
    <dbReference type="NCBI Taxonomy" id="97028"/>
    <lineage>
        <taxon>Eukaryota</taxon>
        <taxon>Viridiplantae</taxon>
        <taxon>Streptophyta</taxon>
        <taxon>Embryophyta</taxon>
        <taxon>Tracheophyta</taxon>
        <taxon>Spermatophyta</taxon>
        <taxon>Magnoliopsida</taxon>
        <taxon>eudicotyledons</taxon>
        <taxon>Gunneridae</taxon>
        <taxon>Pentapetalae</taxon>
        <taxon>rosids</taxon>
        <taxon>fabids</taxon>
        <taxon>Fabales</taxon>
        <taxon>Fabaceae</taxon>
        <taxon>Papilionoideae</taxon>
        <taxon>50 kb inversion clade</taxon>
        <taxon>NPAAA clade</taxon>
        <taxon>Hologalegina</taxon>
        <taxon>IRL clade</taxon>
        <taxon>Trifolieae</taxon>
        <taxon>Trifolium</taxon>
    </lineage>
</organism>
<dbReference type="AlphaFoldDB" id="A0A392NGF0"/>
<dbReference type="GO" id="GO:0016301">
    <property type="term" value="F:kinase activity"/>
    <property type="evidence" value="ECO:0007669"/>
    <property type="project" value="UniProtKB-KW"/>
</dbReference>
<keyword evidence="1" id="KW-0808">Transferase</keyword>
<protein>
    <submittedName>
        <fullName evidence="1">Receptor-like kinase</fullName>
    </submittedName>
</protein>
<evidence type="ECO:0000313" key="2">
    <source>
        <dbReference type="Proteomes" id="UP000265520"/>
    </source>
</evidence>
<comment type="caution">
    <text evidence="1">The sequence shown here is derived from an EMBL/GenBank/DDBJ whole genome shotgun (WGS) entry which is preliminary data.</text>
</comment>
<dbReference type="EMBL" id="LXQA010038942">
    <property type="protein sequence ID" value="MCH98947.1"/>
    <property type="molecule type" value="Genomic_DNA"/>
</dbReference>
<keyword evidence="2" id="KW-1185">Reference proteome</keyword>
<reference evidence="1 2" key="1">
    <citation type="journal article" date="2018" name="Front. Plant Sci.">
        <title>Red Clover (Trifolium pratense) and Zigzag Clover (T. medium) - A Picture of Genomic Similarities and Differences.</title>
        <authorList>
            <person name="Dluhosova J."/>
            <person name="Istvanek J."/>
            <person name="Nedelnik J."/>
            <person name="Repkova J."/>
        </authorList>
    </citation>
    <scope>NUCLEOTIDE SEQUENCE [LARGE SCALE GENOMIC DNA]</scope>
    <source>
        <strain evidence="2">cv. 10/8</strain>
        <tissue evidence="1">Leaf</tissue>
    </source>
</reference>
<name>A0A392NGF0_9FABA</name>
<proteinExistence type="predicted"/>